<keyword evidence="8" id="KW-0449">Lipoprotein</keyword>
<dbReference type="Proteomes" id="UP000275846">
    <property type="component" value="Unassembled WGS sequence"/>
</dbReference>
<sequence>MRTCWQRVSQFRQVGNMLRKAYQNAIYATYDTSSGKLLRSAEAFFGNRILISDDSVLSGVSAASDEDYQSRWKDTLKWLVVNQAGNAHRQHPWQNSRPKRSHLLKQPMLMDEDIQRSRERSLKRYKNMLVYLESSPDYCNVDPDIGHLGIAGRQCNAEAADSPNSCDHICCGRGYETTEMETQEKCDCKFVWCCEVKCRVCRHKTLVHRCKRSQDDERLTQHIQQLWNVTPVWRANQLWEKKGYYIEAFH</sequence>
<keyword evidence="6 9" id="KW-0879">Wnt signaling pathway</keyword>
<dbReference type="FunFam" id="3.30.2460.20:FF:000001">
    <property type="entry name" value="Wnt homolog"/>
    <property type="match status" value="1"/>
</dbReference>
<dbReference type="Gene3D" id="3.30.2460.20">
    <property type="match status" value="1"/>
</dbReference>
<gene>
    <name evidence="10" type="ORF">SSLN_LOCUS9388</name>
</gene>
<keyword evidence="3 9" id="KW-0217">Developmental protein</keyword>
<evidence type="ECO:0000256" key="6">
    <source>
        <dbReference type="ARBA" id="ARBA00022687"/>
    </source>
</evidence>
<dbReference type="InterPro" id="IPR043158">
    <property type="entry name" value="Wnt_C"/>
</dbReference>
<dbReference type="GO" id="GO:0005125">
    <property type="term" value="F:cytokine activity"/>
    <property type="evidence" value="ECO:0007669"/>
    <property type="project" value="TreeGrafter"/>
</dbReference>
<dbReference type="AlphaFoldDB" id="A0A3P7CV01"/>
<evidence type="ECO:0000256" key="1">
    <source>
        <dbReference type="ARBA" id="ARBA00004498"/>
    </source>
</evidence>
<dbReference type="GO" id="GO:0045165">
    <property type="term" value="P:cell fate commitment"/>
    <property type="evidence" value="ECO:0007669"/>
    <property type="project" value="TreeGrafter"/>
</dbReference>
<evidence type="ECO:0000256" key="3">
    <source>
        <dbReference type="ARBA" id="ARBA00022473"/>
    </source>
</evidence>
<dbReference type="STRING" id="70667.A0A3P7CV01"/>
<evidence type="ECO:0000313" key="10">
    <source>
        <dbReference type="EMBL" id="VDL95773.1"/>
    </source>
</evidence>
<protein>
    <recommendedName>
        <fullName evidence="9">Protein Wnt</fullName>
    </recommendedName>
</protein>
<name>A0A3P7CV01_SCHSO</name>
<dbReference type="SMART" id="SM00097">
    <property type="entry name" value="WNT1"/>
    <property type="match status" value="1"/>
</dbReference>
<organism evidence="10 11">
    <name type="scientific">Schistocephalus solidus</name>
    <name type="common">Tapeworm</name>
    <dbReference type="NCBI Taxonomy" id="70667"/>
    <lineage>
        <taxon>Eukaryota</taxon>
        <taxon>Metazoa</taxon>
        <taxon>Spiralia</taxon>
        <taxon>Lophotrochozoa</taxon>
        <taxon>Platyhelminthes</taxon>
        <taxon>Cestoda</taxon>
        <taxon>Eucestoda</taxon>
        <taxon>Diphyllobothriidea</taxon>
        <taxon>Diphyllobothriidae</taxon>
        <taxon>Schistocephalus</taxon>
    </lineage>
</organism>
<dbReference type="GO" id="GO:0060070">
    <property type="term" value="P:canonical Wnt signaling pathway"/>
    <property type="evidence" value="ECO:0007669"/>
    <property type="project" value="TreeGrafter"/>
</dbReference>
<dbReference type="PANTHER" id="PTHR12027">
    <property type="entry name" value="WNT RELATED"/>
    <property type="match status" value="1"/>
</dbReference>
<accession>A0A3P7CV01</accession>
<dbReference type="GO" id="GO:0005109">
    <property type="term" value="F:frizzled binding"/>
    <property type="evidence" value="ECO:0007669"/>
    <property type="project" value="TreeGrafter"/>
</dbReference>
<evidence type="ECO:0000256" key="5">
    <source>
        <dbReference type="ARBA" id="ARBA00022530"/>
    </source>
</evidence>
<evidence type="ECO:0000256" key="9">
    <source>
        <dbReference type="RuleBase" id="RU003500"/>
    </source>
</evidence>
<dbReference type="EMBL" id="UYSU01035212">
    <property type="protein sequence ID" value="VDL95773.1"/>
    <property type="molecule type" value="Genomic_DNA"/>
</dbReference>
<keyword evidence="7" id="KW-1015">Disulfide bond</keyword>
<evidence type="ECO:0000256" key="7">
    <source>
        <dbReference type="ARBA" id="ARBA00023157"/>
    </source>
</evidence>
<dbReference type="GO" id="GO:0030182">
    <property type="term" value="P:neuron differentiation"/>
    <property type="evidence" value="ECO:0007669"/>
    <property type="project" value="TreeGrafter"/>
</dbReference>
<keyword evidence="11" id="KW-1185">Reference proteome</keyword>
<reference evidence="10 11" key="1">
    <citation type="submission" date="2018-11" db="EMBL/GenBank/DDBJ databases">
        <authorList>
            <consortium name="Pathogen Informatics"/>
        </authorList>
    </citation>
    <scope>NUCLEOTIDE SEQUENCE [LARGE SCALE GENOMIC DNA]</scope>
    <source>
        <strain evidence="10 11">NST_G2</strain>
    </source>
</reference>
<comment type="similarity">
    <text evidence="2 9">Belongs to the Wnt family.</text>
</comment>
<evidence type="ECO:0000256" key="4">
    <source>
        <dbReference type="ARBA" id="ARBA00022525"/>
    </source>
</evidence>
<comment type="subcellular location">
    <subcellularLocation>
        <location evidence="1 9">Secreted</location>
        <location evidence="1 9">Extracellular space</location>
        <location evidence="1 9">Extracellular matrix</location>
    </subcellularLocation>
</comment>
<keyword evidence="4" id="KW-0964">Secreted</keyword>
<dbReference type="OrthoDB" id="5945655at2759"/>
<evidence type="ECO:0000313" key="11">
    <source>
        <dbReference type="Proteomes" id="UP000275846"/>
    </source>
</evidence>
<comment type="function">
    <text evidence="9">Ligand for members of the frizzled family of seven transmembrane receptors.</text>
</comment>
<evidence type="ECO:0000256" key="2">
    <source>
        <dbReference type="ARBA" id="ARBA00005683"/>
    </source>
</evidence>
<proteinExistence type="inferred from homology"/>
<dbReference type="GO" id="GO:0005615">
    <property type="term" value="C:extracellular space"/>
    <property type="evidence" value="ECO:0007669"/>
    <property type="project" value="TreeGrafter"/>
</dbReference>
<dbReference type="InterPro" id="IPR005817">
    <property type="entry name" value="Wnt"/>
</dbReference>
<evidence type="ECO:0000256" key="8">
    <source>
        <dbReference type="ARBA" id="ARBA00023288"/>
    </source>
</evidence>
<keyword evidence="5" id="KW-0272">Extracellular matrix</keyword>
<dbReference type="Pfam" id="PF00110">
    <property type="entry name" value="wnt"/>
    <property type="match status" value="1"/>
</dbReference>